<protein>
    <recommendedName>
        <fullName evidence="4">enoyl-CoA hydratase</fullName>
        <ecNumber evidence="4">4.2.1.17</ecNumber>
    </recommendedName>
</protein>
<keyword evidence="10" id="KW-0511">Multifunctional enzyme</keyword>
<dbReference type="FunFam" id="3.40.50.720:FF:000009">
    <property type="entry name" value="Fatty oxidation complex, alpha subunit"/>
    <property type="match status" value="1"/>
</dbReference>
<keyword evidence="14" id="KW-0413">Isomerase</keyword>
<dbReference type="Gene3D" id="3.90.226.10">
    <property type="entry name" value="2-enoyl-CoA Hydratase, Chain A, domain 1"/>
    <property type="match status" value="1"/>
</dbReference>
<dbReference type="GO" id="GO:0006635">
    <property type="term" value="P:fatty acid beta-oxidation"/>
    <property type="evidence" value="ECO:0007669"/>
    <property type="project" value="UniProtKB-UniPathway"/>
</dbReference>
<feature type="compositionally biased region" description="Basic and acidic residues" evidence="11">
    <location>
        <begin position="573"/>
        <end position="583"/>
    </location>
</feature>
<evidence type="ECO:0000259" key="13">
    <source>
        <dbReference type="Pfam" id="PF02737"/>
    </source>
</evidence>
<evidence type="ECO:0000256" key="2">
    <source>
        <dbReference type="ARBA" id="ARBA00007005"/>
    </source>
</evidence>
<evidence type="ECO:0000256" key="4">
    <source>
        <dbReference type="ARBA" id="ARBA00012076"/>
    </source>
</evidence>
<dbReference type="InterPro" id="IPR036291">
    <property type="entry name" value="NAD(P)-bd_dom_sf"/>
</dbReference>
<feature type="region of interest" description="Disordered" evidence="11">
    <location>
        <begin position="571"/>
        <end position="592"/>
    </location>
</feature>
<dbReference type="AlphaFoldDB" id="A0A3B1CB55"/>
<sequence>MTQAEYKNWQIETDEDGVVWLGFDKAESSANTLSRDVIEELETIIAGLKSSKQTGLIIHSLKPGGFIAGADVKEFTKVENQSQALELIKRGQAIMDMIEALRFPTVAMIHGFCLGGGMELALACRYRVISDDSKTKLGLPEVLLGIHPGFGGVVRLTRLIGGMKAMDMMLTGRAVSSSAAKRLGVADVSVPLRHLKKAAKYTVLNGPEPHKPAFLDSITNNSIVRPILANIMRKKVSARAPEKHYPAPYALIDLWTNHFDGKQKMLEAEARSVAELITGSTAQNLVRVFFLQDRMKSLGTEISFKPSHVHVVGAGVMGGDIASWLALRGFNVTLQDTEPARIATAIKRAHKLFTKKLKKPRLQQAAMDRLTPDTKMMGVPHADVVIEAIFENADAKKKLYAELEPRMKPGALLATNTSSIPLEDLTDGLKHPDKLVGLHFFNPVAKMQLVEVVRGESTSDETIKKAAAFTKAMNRLPLIVKSSPGFLVNRVLMPYIMEAMLLEAEGVPIEEIDRAAKSFGMPMGPIILADTVGLDICLHVAKILSENMPIETPKKLQDLVDAGNLGKKSGKGFYDHAGKKPEPSSKAPEGYRAPDDLADRMILRLVNECAACLQEGVVEDSDLLDAGVIFGTGFAPFKGGPAKYAHDRGVNDVKLSLEKMKNNHGERFTANEGFRKI</sequence>
<name>A0A3B1CB55_9ZZZZ</name>
<comment type="pathway">
    <text evidence="1">Lipid metabolism; fatty acid beta-oxidation.</text>
</comment>
<keyword evidence="9 14" id="KW-0456">Lyase</keyword>
<reference evidence="14" key="1">
    <citation type="submission" date="2018-06" db="EMBL/GenBank/DDBJ databases">
        <authorList>
            <person name="Zhirakovskaya E."/>
        </authorList>
    </citation>
    <scope>NUCLEOTIDE SEQUENCE</scope>
</reference>
<evidence type="ECO:0000256" key="11">
    <source>
        <dbReference type="SAM" id="MobiDB-lite"/>
    </source>
</evidence>
<dbReference type="Pfam" id="PF00725">
    <property type="entry name" value="3HCDH"/>
    <property type="match status" value="1"/>
</dbReference>
<evidence type="ECO:0000256" key="10">
    <source>
        <dbReference type="ARBA" id="ARBA00023268"/>
    </source>
</evidence>
<dbReference type="InterPro" id="IPR006108">
    <property type="entry name" value="3HC_DH_C"/>
</dbReference>
<evidence type="ECO:0000313" key="14">
    <source>
        <dbReference type="EMBL" id="VAX21893.1"/>
    </source>
</evidence>
<dbReference type="Gene3D" id="1.10.1040.50">
    <property type="match status" value="1"/>
</dbReference>
<evidence type="ECO:0000256" key="9">
    <source>
        <dbReference type="ARBA" id="ARBA00023239"/>
    </source>
</evidence>
<feature type="domain" description="3-hydroxyacyl-CoA dehydrogenase C-terminal" evidence="12">
    <location>
        <begin position="485"/>
        <end position="575"/>
    </location>
</feature>
<evidence type="ECO:0000256" key="6">
    <source>
        <dbReference type="ARBA" id="ARBA00023002"/>
    </source>
</evidence>
<dbReference type="PROSITE" id="PS00067">
    <property type="entry name" value="3HCDH"/>
    <property type="match status" value="1"/>
</dbReference>
<dbReference type="EC" id="4.2.1.17" evidence="4"/>
<evidence type="ECO:0000256" key="5">
    <source>
        <dbReference type="ARBA" id="ARBA00022832"/>
    </source>
</evidence>
<accession>A0A3B1CB55</accession>
<evidence type="ECO:0000256" key="7">
    <source>
        <dbReference type="ARBA" id="ARBA00023027"/>
    </source>
</evidence>
<feature type="domain" description="3-hydroxyacyl-CoA dehydrogenase NAD binding" evidence="13">
    <location>
        <begin position="308"/>
        <end position="481"/>
    </location>
</feature>
<dbReference type="SUPFAM" id="SSF52096">
    <property type="entry name" value="ClpP/crotonase"/>
    <property type="match status" value="1"/>
</dbReference>
<evidence type="ECO:0000259" key="12">
    <source>
        <dbReference type="Pfam" id="PF00725"/>
    </source>
</evidence>
<dbReference type="GO" id="GO:0016853">
    <property type="term" value="F:isomerase activity"/>
    <property type="evidence" value="ECO:0007669"/>
    <property type="project" value="UniProtKB-KW"/>
</dbReference>
<dbReference type="InterPro" id="IPR006180">
    <property type="entry name" value="3-OHacyl-CoA_DH_CS"/>
</dbReference>
<dbReference type="InterPro" id="IPR008927">
    <property type="entry name" value="6-PGluconate_DH-like_C_sf"/>
</dbReference>
<dbReference type="GO" id="GO:0016509">
    <property type="term" value="F:long-chain (3S)-3-hydroxyacyl-CoA dehydrogenase (NAD+) activity"/>
    <property type="evidence" value="ECO:0007669"/>
    <property type="project" value="TreeGrafter"/>
</dbReference>
<dbReference type="SUPFAM" id="SSF48179">
    <property type="entry name" value="6-phosphogluconate dehydrogenase C-terminal domain-like"/>
    <property type="match status" value="2"/>
</dbReference>
<dbReference type="Pfam" id="PF02737">
    <property type="entry name" value="3HCDH_N"/>
    <property type="match status" value="1"/>
</dbReference>
<dbReference type="CDD" id="cd06558">
    <property type="entry name" value="crotonase-like"/>
    <property type="match status" value="1"/>
</dbReference>
<dbReference type="Pfam" id="PF00378">
    <property type="entry name" value="ECH_1"/>
    <property type="match status" value="1"/>
</dbReference>
<dbReference type="EMBL" id="UOGC01000129">
    <property type="protein sequence ID" value="VAX21893.1"/>
    <property type="molecule type" value="Genomic_DNA"/>
</dbReference>
<organism evidence="14">
    <name type="scientific">hydrothermal vent metagenome</name>
    <dbReference type="NCBI Taxonomy" id="652676"/>
    <lineage>
        <taxon>unclassified sequences</taxon>
        <taxon>metagenomes</taxon>
        <taxon>ecological metagenomes</taxon>
    </lineage>
</organism>
<evidence type="ECO:0000256" key="3">
    <source>
        <dbReference type="ARBA" id="ARBA00008750"/>
    </source>
</evidence>
<dbReference type="Gene3D" id="3.40.50.720">
    <property type="entry name" value="NAD(P)-binding Rossmann-like Domain"/>
    <property type="match status" value="1"/>
</dbReference>
<dbReference type="UniPathway" id="UPA00659"/>
<keyword evidence="7" id="KW-0520">NAD</keyword>
<dbReference type="SUPFAM" id="SSF51735">
    <property type="entry name" value="NAD(P)-binding Rossmann-fold domains"/>
    <property type="match status" value="1"/>
</dbReference>
<dbReference type="InterPro" id="IPR029045">
    <property type="entry name" value="ClpP/crotonase-like_dom_sf"/>
</dbReference>
<dbReference type="InterPro" id="IPR001753">
    <property type="entry name" value="Enoyl-CoA_hydra/iso"/>
</dbReference>
<dbReference type="FunFam" id="3.90.226.10:FF:000011">
    <property type="entry name" value="Fatty acid oxidation complex subunit alpha"/>
    <property type="match status" value="1"/>
</dbReference>
<keyword evidence="5" id="KW-0276">Fatty acid metabolism</keyword>
<dbReference type="InterPro" id="IPR006176">
    <property type="entry name" value="3-OHacyl-CoA_DH_NAD-bd"/>
</dbReference>
<evidence type="ECO:0000256" key="8">
    <source>
        <dbReference type="ARBA" id="ARBA00023098"/>
    </source>
</evidence>
<dbReference type="PANTHER" id="PTHR43612">
    <property type="entry name" value="TRIFUNCTIONAL ENZYME SUBUNIT ALPHA"/>
    <property type="match status" value="1"/>
</dbReference>
<dbReference type="PANTHER" id="PTHR43612:SF3">
    <property type="entry name" value="TRIFUNCTIONAL ENZYME SUBUNIT ALPHA, MITOCHONDRIAL"/>
    <property type="match status" value="1"/>
</dbReference>
<comment type="similarity">
    <text evidence="3">In the N-terminal section; belongs to the enoyl-CoA hydratase/isomerase family.</text>
</comment>
<dbReference type="InterPro" id="IPR050136">
    <property type="entry name" value="FA_oxidation_alpha_subunit"/>
</dbReference>
<dbReference type="GO" id="GO:0004300">
    <property type="term" value="F:enoyl-CoA hydratase activity"/>
    <property type="evidence" value="ECO:0007669"/>
    <property type="project" value="UniProtKB-EC"/>
</dbReference>
<comment type="similarity">
    <text evidence="2">In the central section; belongs to the 3-hydroxyacyl-CoA dehydrogenase family.</text>
</comment>
<keyword evidence="6 14" id="KW-0560">Oxidoreductase</keyword>
<proteinExistence type="inferred from homology"/>
<evidence type="ECO:0000256" key="1">
    <source>
        <dbReference type="ARBA" id="ARBA00005005"/>
    </source>
</evidence>
<gene>
    <name evidence="14" type="ORF">MNBD_NITROSPINAE01-428</name>
</gene>
<keyword evidence="8" id="KW-0443">Lipid metabolism</keyword>
<dbReference type="GO" id="GO:0070403">
    <property type="term" value="F:NAD+ binding"/>
    <property type="evidence" value="ECO:0007669"/>
    <property type="project" value="InterPro"/>
</dbReference>